<gene>
    <name evidence="6" type="ORF">ED208_06325</name>
</gene>
<dbReference type="Gene3D" id="3.10.105.10">
    <property type="entry name" value="Dipeptide-binding Protein, Domain 3"/>
    <property type="match status" value="1"/>
</dbReference>
<dbReference type="AlphaFoldDB" id="A0A3N0VH19"/>
<dbReference type="InterPro" id="IPR030678">
    <property type="entry name" value="Peptide/Ni-bd"/>
</dbReference>
<protein>
    <submittedName>
        <fullName evidence="6">Peptide ABC transporter substrate-binding protein</fullName>
    </submittedName>
</protein>
<dbReference type="GO" id="GO:0030288">
    <property type="term" value="C:outer membrane-bounded periplasmic space"/>
    <property type="evidence" value="ECO:0007669"/>
    <property type="project" value="TreeGrafter"/>
</dbReference>
<dbReference type="CDD" id="cd08504">
    <property type="entry name" value="PBP2_OppA"/>
    <property type="match status" value="1"/>
</dbReference>
<feature type="domain" description="Solute-binding protein family 5" evidence="5">
    <location>
        <begin position="59"/>
        <end position="440"/>
    </location>
</feature>
<evidence type="ECO:0000313" key="6">
    <source>
        <dbReference type="EMBL" id="ROH91982.1"/>
    </source>
</evidence>
<evidence type="ECO:0000256" key="4">
    <source>
        <dbReference type="ARBA" id="ARBA00022729"/>
    </source>
</evidence>
<proteinExistence type="inferred from homology"/>
<dbReference type="PANTHER" id="PTHR30290:SF10">
    <property type="entry name" value="PERIPLASMIC OLIGOPEPTIDE-BINDING PROTEIN-RELATED"/>
    <property type="match status" value="1"/>
</dbReference>
<dbReference type="Pfam" id="PF00496">
    <property type="entry name" value="SBP_bac_5"/>
    <property type="match status" value="1"/>
</dbReference>
<evidence type="ECO:0000259" key="5">
    <source>
        <dbReference type="Pfam" id="PF00496"/>
    </source>
</evidence>
<dbReference type="EMBL" id="RJVO01000002">
    <property type="protein sequence ID" value="ROH91982.1"/>
    <property type="molecule type" value="Genomic_DNA"/>
</dbReference>
<dbReference type="GO" id="GO:0043190">
    <property type="term" value="C:ATP-binding cassette (ABC) transporter complex"/>
    <property type="evidence" value="ECO:0007669"/>
    <property type="project" value="InterPro"/>
</dbReference>
<dbReference type="InterPro" id="IPR000914">
    <property type="entry name" value="SBP_5_dom"/>
</dbReference>
<dbReference type="GO" id="GO:1904680">
    <property type="term" value="F:peptide transmembrane transporter activity"/>
    <property type="evidence" value="ECO:0007669"/>
    <property type="project" value="TreeGrafter"/>
</dbReference>
<dbReference type="Gene3D" id="3.90.76.10">
    <property type="entry name" value="Dipeptide-binding Protein, Domain 1"/>
    <property type="match status" value="1"/>
</dbReference>
<dbReference type="FunCoup" id="A0A3N0VH19">
    <property type="interactions" value="165"/>
</dbReference>
<evidence type="ECO:0000313" key="7">
    <source>
        <dbReference type="Proteomes" id="UP000282106"/>
    </source>
</evidence>
<dbReference type="GO" id="GO:0015833">
    <property type="term" value="P:peptide transport"/>
    <property type="evidence" value="ECO:0007669"/>
    <property type="project" value="TreeGrafter"/>
</dbReference>
<keyword evidence="7" id="KW-1185">Reference proteome</keyword>
<evidence type="ECO:0000256" key="1">
    <source>
        <dbReference type="ARBA" id="ARBA00004196"/>
    </source>
</evidence>
<dbReference type="InParanoid" id="A0A3N0VH19"/>
<reference evidence="6 7" key="1">
    <citation type="submission" date="2018-10" db="EMBL/GenBank/DDBJ databases">
        <authorList>
            <person name="Chen W.-M."/>
        </authorList>
    </citation>
    <scope>NUCLEOTIDE SEQUENCE [LARGE SCALE GENOMIC DNA]</scope>
    <source>
        <strain evidence="6 7">THS-13</strain>
    </source>
</reference>
<dbReference type="PANTHER" id="PTHR30290">
    <property type="entry name" value="PERIPLASMIC BINDING COMPONENT OF ABC TRANSPORTER"/>
    <property type="match status" value="1"/>
</dbReference>
<comment type="similarity">
    <text evidence="2">Belongs to the bacterial solute-binding protein 5 family.</text>
</comment>
<dbReference type="RefSeq" id="WP_123211026.1">
    <property type="nucleotide sequence ID" value="NZ_RJVO01000002.1"/>
</dbReference>
<sequence length="526" mass="59945">MLAALLLCPAHFCAAESRLSVGNGNEPETLDPQRVEGVSASNIVRDLYEGLTSLSSRGEVVAGAAERWEVSPDGREYRFQLRAQARWSNGDPLTAEDFADGLRRSVDPATGSAYAQMLAPIEGATEVMVGARQLRELGVEVIDAQTLIIRLSSPRPYFLGLLSHPSTFPIHRPSLERWGKDFARPGRLVSNGAYTLESWTPQSSIRLKRNRYYWNDARTAIDTVVYQPSEDSNTELKRYRADELDVTYEIPLQQAPWLRQHYGQDLHVSSYLGTYFYGFNCSRPPFKDNPKLRRALTLAVDRQVIVDKVMNGLALPAYSLLPPGLSGYTPQRPEWADWSRERRLAEARRLYAEAGYSEQRPLEVELRYNTHEDHKRIATVVAAMWKQWLGVRTTLLNEEFKVFIQNRNLRKITQLFRAVWIADYDDPTAFTDILHSSHGQNDMAYSNPDYDSLLALAAAEADSERRRQHLAQAEQMLLRDQPLLPIYTYTSKHLVKPWVQGWQDNPLDIHYSKDLRIVGRPGEAAR</sequence>
<comment type="caution">
    <text evidence="6">The sequence shown here is derived from an EMBL/GenBank/DDBJ whole genome shotgun (WGS) entry which is preliminary data.</text>
</comment>
<dbReference type="Gene3D" id="3.40.190.10">
    <property type="entry name" value="Periplasmic binding protein-like II"/>
    <property type="match status" value="1"/>
</dbReference>
<keyword evidence="4" id="KW-0732">Signal</keyword>
<name>A0A3N0VH19_9GAMM</name>
<dbReference type="PIRSF" id="PIRSF002741">
    <property type="entry name" value="MppA"/>
    <property type="match status" value="1"/>
</dbReference>
<dbReference type="Proteomes" id="UP000282106">
    <property type="component" value="Unassembled WGS sequence"/>
</dbReference>
<dbReference type="FunFam" id="3.90.76.10:FF:000001">
    <property type="entry name" value="Oligopeptide ABC transporter substrate-binding protein"/>
    <property type="match status" value="1"/>
</dbReference>
<evidence type="ECO:0000256" key="3">
    <source>
        <dbReference type="ARBA" id="ARBA00022448"/>
    </source>
</evidence>
<comment type="subcellular location">
    <subcellularLocation>
        <location evidence="1">Cell envelope</location>
    </subcellularLocation>
</comment>
<accession>A0A3N0VH19</accession>
<keyword evidence="3" id="KW-0813">Transport</keyword>
<dbReference type="InterPro" id="IPR039424">
    <property type="entry name" value="SBP_5"/>
</dbReference>
<evidence type="ECO:0000256" key="2">
    <source>
        <dbReference type="ARBA" id="ARBA00005695"/>
    </source>
</evidence>
<organism evidence="6 7">
    <name type="scientific">Stagnimonas aquatica</name>
    <dbReference type="NCBI Taxonomy" id="2689987"/>
    <lineage>
        <taxon>Bacteria</taxon>
        <taxon>Pseudomonadati</taxon>
        <taxon>Pseudomonadota</taxon>
        <taxon>Gammaproteobacteria</taxon>
        <taxon>Nevskiales</taxon>
        <taxon>Nevskiaceae</taxon>
        <taxon>Stagnimonas</taxon>
    </lineage>
</organism>
<dbReference type="SUPFAM" id="SSF53850">
    <property type="entry name" value="Periplasmic binding protein-like II"/>
    <property type="match status" value="1"/>
</dbReference>